<feature type="binding site" evidence="8">
    <location>
        <position position="323"/>
    </location>
    <ligand>
        <name>Mn(2+)</name>
        <dbReference type="ChEBI" id="CHEBI:29035"/>
    </ligand>
</feature>
<evidence type="ECO:0000256" key="3">
    <source>
        <dbReference type="ARBA" id="ARBA00022692"/>
    </source>
</evidence>
<comment type="subcellular location">
    <subcellularLocation>
        <location evidence="1">Cell membrane</location>
        <topology evidence="1">Multi-pass membrane protein</topology>
    </subcellularLocation>
</comment>
<dbReference type="InterPro" id="IPR000917">
    <property type="entry name" value="Sulfatase_N"/>
</dbReference>
<dbReference type="EMBL" id="FNVS01000013">
    <property type="protein sequence ID" value="SEG04608.1"/>
    <property type="molecule type" value="Genomic_DNA"/>
</dbReference>
<name>A0A8G2F4U3_9BACT</name>
<evidence type="ECO:0000256" key="9">
    <source>
        <dbReference type="SAM" id="Phobius"/>
    </source>
</evidence>
<dbReference type="PANTHER" id="PTHR47371:SF3">
    <property type="entry name" value="PHOSPHOGLYCEROL TRANSFERASE I"/>
    <property type="match status" value="1"/>
</dbReference>
<keyword evidence="7" id="KW-0464">Manganese</keyword>
<dbReference type="GO" id="GO:0016740">
    <property type="term" value="F:transferase activity"/>
    <property type="evidence" value="ECO:0007669"/>
    <property type="project" value="UniProtKB-KW"/>
</dbReference>
<evidence type="ECO:0000256" key="4">
    <source>
        <dbReference type="ARBA" id="ARBA00022989"/>
    </source>
</evidence>
<dbReference type="PANTHER" id="PTHR47371">
    <property type="entry name" value="LIPOTEICHOIC ACID SYNTHASE"/>
    <property type="match status" value="1"/>
</dbReference>
<feature type="binding site" evidence="7">
    <location>
        <position position="440"/>
    </location>
    <ligand>
        <name>substrate</name>
    </ligand>
</feature>
<protein>
    <submittedName>
        <fullName evidence="11">Phosphoglycerol transferase MdoB</fullName>
    </submittedName>
</protein>
<keyword evidence="5 9" id="KW-0472">Membrane</keyword>
<dbReference type="GO" id="GO:0046872">
    <property type="term" value="F:metal ion binding"/>
    <property type="evidence" value="ECO:0007669"/>
    <property type="project" value="UniProtKB-KW"/>
</dbReference>
<comment type="caution">
    <text evidence="11">The sequence shown here is derived from an EMBL/GenBank/DDBJ whole genome shotgun (WGS) entry which is preliminary data.</text>
</comment>
<dbReference type="RefSeq" id="WP_103983793.1">
    <property type="nucleotide sequence ID" value="NZ_FNVS01000013.1"/>
</dbReference>
<dbReference type="AlphaFoldDB" id="A0A8G2F4U3"/>
<evidence type="ECO:0000256" key="2">
    <source>
        <dbReference type="ARBA" id="ARBA00022475"/>
    </source>
</evidence>
<keyword evidence="2" id="KW-1003">Cell membrane</keyword>
<dbReference type="SUPFAM" id="SSF53649">
    <property type="entry name" value="Alkaline phosphatase-like"/>
    <property type="match status" value="1"/>
</dbReference>
<feature type="transmembrane region" description="Helical" evidence="9">
    <location>
        <begin position="86"/>
        <end position="108"/>
    </location>
</feature>
<feature type="transmembrane region" description="Helical" evidence="9">
    <location>
        <begin position="128"/>
        <end position="150"/>
    </location>
</feature>
<evidence type="ECO:0000313" key="12">
    <source>
        <dbReference type="Proteomes" id="UP000236725"/>
    </source>
</evidence>
<accession>A0A8G2F4U3</accession>
<keyword evidence="11" id="KW-0808">Transferase</keyword>
<dbReference type="InterPro" id="IPR012160">
    <property type="entry name" value="LtaS-like"/>
</dbReference>
<dbReference type="Proteomes" id="UP000236725">
    <property type="component" value="Unassembled WGS sequence"/>
</dbReference>
<feature type="transmembrane region" description="Helical" evidence="9">
    <location>
        <begin position="56"/>
        <end position="74"/>
    </location>
</feature>
<proteinExistence type="predicted"/>
<keyword evidence="7" id="KW-0479">Metal-binding</keyword>
<dbReference type="Pfam" id="PF00884">
    <property type="entry name" value="Sulfatase"/>
    <property type="match status" value="1"/>
</dbReference>
<dbReference type="Gene3D" id="3.40.720.10">
    <property type="entry name" value="Alkaline Phosphatase, subunit A"/>
    <property type="match status" value="1"/>
</dbReference>
<feature type="transmembrane region" description="Helical" evidence="9">
    <location>
        <begin position="170"/>
        <end position="187"/>
    </location>
</feature>
<dbReference type="Gene3D" id="3.30.1120.80">
    <property type="match status" value="1"/>
</dbReference>
<reference evidence="11 12" key="1">
    <citation type="submission" date="2016-10" db="EMBL/GenBank/DDBJ databases">
        <authorList>
            <person name="Varghese N."/>
            <person name="Submissions S."/>
        </authorList>
    </citation>
    <scope>NUCLEOTIDE SEQUENCE [LARGE SCALE GENOMIC DNA]</scope>
    <source>
        <strain evidence="11 12">DSM 29073</strain>
    </source>
</reference>
<evidence type="ECO:0000259" key="10">
    <source>
        <dbReference type="Pfam" id="PF00884"/>
    </source>
</evidence>
<sequence length="617" mass="70147">MKRRILFIVAIFIAWLPVFMIQKPFFMVHHHELANSSSLIDYLQVIFHGLKLDCTISGYLTAIPLLLTTGSVWLHGIWLRKLLSAYFLIMAALVAAIFSIDIALYGFWGFRLDATLFFYLQSPKDAMASVPVGLFIIQLLLFFAYTYIIYIYFRKCILSWTPETMVRKRIIGTISCLLLGGILFIPIRGGVTTSTANVGMVYFSQNQFLNHAAINPCFSLVASLSKQQDFAAQFNFLPEERREELFKQLTSPRSNKQFPDSICPEKQQVLTTTRPNILIILLESFSANAIGAVGGEKDVTPNIDRLSKEGILFTNLYANSFRTDRGIVSVLNGYLAQPTTSIMKYPAKSQTLPSIAKSLDKEGYTADMLYGGDINFTNMQSYFFSSGYSKITADRDFPLSSRLSKWGTNDDITFTWLYNNIKERDNTKPWLTTFLTLSSHEPFEVPFHHLKHPYLNSVAFTDSCLGSFIDKMKLLPAWKNTLIVLVADHGFRYPEDVKDFEPRRFHIPMIWLGGAIKEPMVVDKYANQTDLAATLLNQLGLKHNEFAFSKDIFDPCYPEYAFYTFTNGFGFINRTGYSIYDNESNKILMESSSDNSSERTDNGKALLQTLYDDLGSR</sequence>
<keyword evidence="3 9" id="KW-0812">Transmembrane</keyword>
<evidence type="ECO:0000256" key="5">
    <source>
        <dbReference type="ARBA" id="ARBA00023136"/>
    </source>
</evidence>
<gene>
    <name evidence="11" type="ORF">SAMN05444001_11336</name>
</gene>
<feature type="active site" evidence="6">
    <location>
        <position position="323"/>
    </location>
</feature>
<feature type="binding site" evidence="8">
    <location>
        <position position="488"/>
    </location>
    <ligand>
        <name>Mn(2+)</name>
        <dbReference type="ChEBI" id="CHEBI:29035"/>
    </ligand>
</feature>
<evidence type="ECO:0000256" key="1">
    <source>
        <dbReference type="ARBA" id="ARBA00004651"/>
    </source>
</evidence>
<evidence type="ECO:0000256" key="7">
    <source>
        <dbReference type="PIRSR" id="PIRSR005091-2"/>
    </source>
</evidence>
<evidence type="ECO:0000313" key="11">
    <source>
        <dbReference type="EMBL" id="SEG04608.1"/>
    </source>
</evidence>
<dbReference type="InterPro" id="IPR017850">
    <property type="entry name" value="Alkaline_phosphatase_core_sf"/>
</dbReference>
<feature type="domain" description="Sulfatase N-terminal" evidence="10">
    <location>
        <begin position="275"/>
        <end position="540"/>
    </location>
</feature>
<evidence type="ECO:0000256" key="8">
    <source>
        <dbReference type="PIRSR" id="PIRSR005091-3"/>
    </source>
</evidence>
<dbReference type="CDD" id="cd16015">
    <property type="entry name" value="LTA_synthase"/>
    <property type="match status" value="1"/>
</dbReference>
<evidence type="ECO:0000256" key="6">
    <source>
        <dbReference type="PIRSR" id="PIRSR005091-1"/>
    </source>
</evidence>
<feature type="binding site" evidence="8">
    <location>
        <position position="283"/>
    </location>
    <ligand>
        <name>Mn(2+)</name>
        <dbReference type="ChEBI" id="CHEBI:29035"/>
    </ligand>
</feature>
<organism evidence="11 12">
    <name type="scientific">Parabacteroides chinchillae</name>
    <dbReference type="NCBI Taxonomy" id="871327"/>
    <lineage>
        <taxon>Bacteria</taxon>
        <taxon>Pseudomonadati</taxon>
        <taxon>Bacteroidota</taxon>
        <taxon>Bacteroidia</taxon>
        <taxon>Bacteroidales</taxon>
        <taxon>Tannerellaceae</taxon>
        <taxon>Parabacteroides</taxon>
    </lineage>
</organism>
<feature type="binding site" evidence="8">
    <location>
        <position position="489"/>
    </location>
    <ligand>
        <name>Mn(2+)</name>
        <dbReference type="ChEBI" id="CHEBI:29035"/>
    </ligand>
</feature>
<dbReference type="InterPro" id="IPR050448">
    <property type="entry name" value="OpgB/LTA_synthase_biosynth"/>
</dbReference>
<dbReference type="GO" id="GO:0005886">
    <property type="term" value="C:plasma membrane"/>
    <property type="evidence" value="ECO:0007669"/>
    <property type="project" value="UniProtKB-SubCell"/>
</dbReference>
<keyword evidence="4 9" id="KW-1133">Transmembrane helix</keyword>
<dbReference type="PIRSF" id="PIRSF005091">
    <property type="entry name" value="Mmb_sulf_HI1246"/>
    <property type="match status" value="1"/>
</dbReference>
<keyword evidence="12" id="KW-1185">Reference proteome</keyword>